<feature type="transmembrane region" description="Helical" evidence="6">
    <location>
        <begin position="163"/>
        <end position="185"/>
    </location>
</feature>
<sequence length="190" mass="20519">MHSAGRVVESRTGFHVYNPEALPKPTVTLTVKTNTGPVVHHNGQTPDEVEDPPFKPLTREEAQALRAKHPPVSPWRVVGSQALAGVLCAVLTWAVTQRAGTSWSALYGAAATVLPSALLARGMTRRTSPNPGAAVFGFMFWEMVKIAVAVAMLAAAPRVVPDLSWPALLVAMIVCVKVNWLAMLWQRRPV</sequence>
<keyword evidence="3 6" id="KW-0812">Transmembrane</keyword>
<dbReference type="InterPro" id="IPR005598">
    <property type="entry name" value="ATP_synth_I"/>
</dbReference>
<organism evidence="7 8">
    <name type="scientific">Piscinibacter terrae</name>
    <dbReference type="NCBI Taxonomy" id="2496871"/>
    <lineage>
        <taxon>Bacteria</taxon>
        <taxon>Pseudomonadati</taxon>
        <taxon>Pseudomonadota</taxon>
        <taxon>Betaproteobacteria</taxon>
        <taxon>Burkholderiales</taxon>
        <taxon>Sphaerotilaceae</taxon>
        <taxon>Piscinibacter</taxon>
    </lineage>
</organism>
<dbReference type="Proteomes" id="UP000267464">
    <property type="component" value="Unassembled WGS sequence"/>
</dbReference>
<evidence type="ECO:0000256" key="2">
    <source>
        <dbReference type="ARBA" id="ARBA00022475"/>
    </source>
</evidence>
<reference evidence="7 8" key="1">
    <citation type="submission" date="2018-08" db="EMBL/GenBank/DDBJ databases">
        <authorList>
            <person name="Khan S.A."/>
            <person name="Jeon C.O."/>
            <person name="Chun B.H."/>
            <person name="Jeong S.E."/>
        </authorList>
    </citation>
    <scope>NUCLEOTIDE SEQUENCE [LARGE SCALE GENOMIC DNA]</scope>
    <source>
        <strain evidence="7 8">S-16</strain>
    </source>
</reference>
<gene>
    <name evidence="7" type="ORF">DZC73_12325</name>
</gene>
<keyword evidence="5 6" id="KW-0472">Membrane</keyword>
<name>A0A3N7J0W3_9BURK</name>
<dbReference type="AlphaFoldDB" id="A0A3N7J0W3"/>
<protein>
    <submittedName>
        <fullName evidence="7">ATP synthase subunit I</fullName>
    </submittedName>
</protein>
<evidence type="ECO:0000256" key="3">
    <source>
        <dbReference type="ARBA" id="ARBA00022692"/>
    </source>
</evidence>
<feature type="transmembrane region" description="Helical" evidence="6">
    <location>
        <begin position="75"/>
        <end position="95"/>
    </location>
</feature>
<comment type="caution">
    <text evidence="7">The sequence shown here is derived from an EMBL/GenBank/DDBJ whole genome shotgun (WGS) entry which is preliminary data.</text>
</comment>
<dbReference type="EMBL" id="QUSW01000003">
    <property type="protein sequence ID" value="RQP24592.1"/>
    <property type="molecule type" value="Genomic_DNA"/>
</dbReference>
<keyword evidence="8" id="KW-1185">Reference proteome</keyword>
<comment type="subcellular location">
    <subcellularLocation>
        <location evidence="1">Cell membrane</location>
        <topology evidence="1">Multi-pass membrane protein</topology>
    </subcellularLocation>
</comment>
<evidence type="ECO:0000256" key="5">
    <source>
        <dbReference type="ARBA" id="ARBA00023136"/>
    </source>
</evidence>
<keyword evidence="4 6" id="KW-1133">Transmembrane helix</keyword>
<evidence type="ECO:0000256" key="4">
    <source>
        <dbReference type="ARBA" id="ARBA00022989"/>
    </source>
</evidence>
<proteinExistence type="predicted"/>
<evidence type="ECO:0000256" key="6">
    <source>
        <dbReference type="SAM" id="Phobius"/>
    </source>
</evidence>
<keyword evidence="2" id="KW-1003">Cell membrane</keyword>
<reference evidence="7 8" key="2">
    <citation type="submission" date="2018-12" db="EMBL/GenBank/DDBJ databases">
        <title>Rhizobacter gummiphilus sp. nov., a rubber-degrading bacterium isolated from the soil of a botanical garden in Japan.</title>
        <authorList>
            <person name="Shunsuke S.S."/>
        </authorList>
    </citation>
    <scope>NUCLEOTIDE SEQUENCE [LARGE SCALE GENOMIC DNA]</scope>
    <source>
        <strain evidence="7 8">S-16</strain>
    </source>
</reference>
<dbReference type="GO" id="GO:0005886">
    <property type="term" value="C:plasma membrane"/>
    <property type="evidence" value="ECO:0007669"/>
    <property type="project" value="UniProtKB-SubCell"/>
</dbReference>
<dbReference type="OrthoDB" id="9154947at2"/>
<feature type="transmembrane region" description="Helical" evidence="6">
    <location>
        <begin position="132"/>
        <end position="157"/>
    </location>
</feature>
<dbReference type="RefSeq" id="WP_124540558.1">
    <property type="nucleotide sequence ID" value="NZ_QUSW01000003.1"/>
</dbReference>
<accession>A0A3N7J0W3</accession>
<evidence type="ECO:0000313" key="7">
    <source>
        <dbReference type="EMBL" id="RQP24592.1"/>
    </source>
</evidence>
<feature type="transmembrane region" description="Helical" evidence="6">
    <location>
        <begin position="101"/>
        <end position="120"/>
    </location>
</feature>
<dbReference type="Pfam" id="PF03899">
    <property type="entry name" value="ATP-synt_I"/>
    <property type="match status" value="1"/>
</dbReference>
<evidence type="ECO:0000256" key="1">
    <source>
        <dbReference type="ARBA" id="ARBA00004651"/>
    </source>
</evidence>
<evidence type="ECO:0000313" key="8">
    <source>
        <dbReference type="Proteomes" id="UP000267464"/>
    </source>
</evidence>